<dbReference type="InterPro" id="IPR002794">
    <property type="entry name" value="DUF92_TMEM19"/>
</dbReference>
<dbReference type="PANTHER" id="PTHR13353:SF14">
    <property type="entry name" value="PROTEIN PGR"/>
    <property type="match status" value="1"/>
</dbReference>
<feature type="transmembrane region" description="Helical" evidence="6">
    <location>
        <begin position="133"/>
        <end position="156"/>
    </location>
</feature>
<feature type="transmembrane region" description="Helical" evidence="6">
    <location>
        <begin position="82"/>
        <end position="106"/>
    </location>
</feature>
<name>A0ABP1FUS1_9CHLO</name>
<feature type="transmembrane region" description="Helical" evidence="6">
    <location>
        <begin position="52"/>
        <end position="70"/>
    </location>
</feature>
<comment type="similarity">
    <text evidence="2">Belongs to the TMEM19 family.</text>
</comment>
<evidence type="ECO:0000313" key="8">
    <source>
        <dbReference type="Proteomes" id="UP001497392"/>
    </source>
</evidence>
<organism evidence="7 8">
    <name type="scientific">Coccomyxa viridis</name>
    <dbReference type="NCBI Taxonomy" id="1274662"/>
    <lineage>
        <taxon>Eukaryota</taxon>
        <taxon>Viridiplantae</taxon>
        <taxon>Chlorophyta</taxon>
        <taxon>core chlorophytes</taxon>
        <taxon>Trebouxiophyceae</taxon>
        <taxon>Trebouxiophyceae incertae sedis</taxon>
        <taxon>Coccomyxaceae</taxon>
        <taxon>Coccomyxa</taxon>
    </lineage>
</organism>
<reference evidence="7 8" key="1">
    <citation type="submission" date="2024-06" db="EMBL/GenBank/DDBJ databases">
        <authorList>
            <person name="Kraege A."/>
            <person name="Thomma B."/>
        </authorList>
    </citation>
    <scope>NUCLEOTIDE SEQUENCE [LARGE SCALE GENOMIC DNA]</scope>
</reference>
<evidence type="ECO:0000256" key="2">
    <source>
        <dbReference type="ARBA" id="ARBA00009012"/>
    </source>
</evidence>
<comment type="subcellular location">
    <subcellularLocation>
        <location evidence="1">Membrane</location>
        <topology evidence="1">Multi-pass membrane protein</topology>
    </subcellularLocation>
</comment>
<feature type="transmembrane region" description="Helical" evidence="6">
    <location>
        <begin position="217"/>
        <end position="242"/>
    </location>
</feature>
<dbReference type="EMBL" id="CAXHTA020000009">
    <property type="protein sequence ID" value="CAL5223640.1"/>
    <property type="molecule type" value="Genomic_DNA"/>
</dbReference>
<sequence>MKAAEGQLDDIPNLPSARLKRKTPGWVSALLSVVKLAVLSSAAIFSHACGPAVQLSSSAAVGAVLGISGLRKGSLSKSGAVAAVFVGAATLGSSLRAGATLLAFYMSSSKLTTLKEDLKDVDEEFKKGGQRNWVQVFCNALIPTVIAMFMGYWGGLADLPMDAQRMPGYTAAAGAFLGYFASCCGDTWASEVGQLSEQQPRLITSLRPVRKGTNGGVTVLGLIASVMGGLFMGFISYIVGMVSPNIFTRAVLFEAAAAQWQLIPLGVFGGLMGSLIDSVLGATLQFTGFNRKTGRITGRVGPDVSHISGWPLLTNNGVNLVSASICSVISAYLTLQIF</sequence>
<keyword evidence="8" id="KW-1185">Reference proteome</keyword>
<proteinExistence type="inferred from homology"/>
<dbReference type="Proteomes" id="UP001497392">
    <property type="component" value="Unassembled WGS sequence"/>
</dbReference>
<evidence type="ECO:0000256" key="5">
    <source>
        <dbReference type="ARBA" id="ARBA00023136"/>
    </source>
</evidence>
<evidence type="ECO:0000256" key="1">
    <source>
        <dbReference type="ARBA" id="ARBA00004141"/>
    </source>
</evidence>
<gene>
    <name evidence="7" type="primary">g6184</name>
    <name evidence="7" type="ORF">VP750_LOCUS5299</name>
</gene>
<feature type="transmembrane region" description="Helical" evidence="6">
    <location>
        <begin position="26"/>
        <end position="46"/>
    </location>
</feature>
<keyword evidence="5 6" id="KW-0472">Membrane</keyword>
<feature type="transmembrane region" description="Helical" evidence="6">
    <location>
        <begin position="262"/>
        <end position="286"/>
    </location>
</feature>
<comment type="caution">
    <text evidence="7">The sequence shown here is derived from an EMBL/GenBank/DDBJ whole genome shotgun (WGS) entry which is preliminary data.</text>
</comment>
<evidence type="ECO:0000313" key="7">
    <source>
        <dbReference type="EMBL" id="CAL5223640.1"/>
    </source>
</evidence>
<dbReference type="PANTHER" id="PTHR13353">
    <property type="entry name" value="TRANSMEMBRANE PROTEIN 19"/>
    <property type="match status" value="1"/>
</dbReference>
<keyword evidence="3 6" id="KW-0812">Transmembrane</keyword>
<evidence type="ECO:0000256" key="4">
    <source>
        <dbReference type="ARBA" id="ARBA00022989"/>
    </source>
</evidence>
<accession>A0ABP1FUS1</accession>
<keyword evidence="4 6" id="KW-1133">Transmembrane helix</keyword>
<dbReference type="Pfam" id="PF01940">
    <property type="entry name" value="DUF92"/>
    <property type="match status" value="1"/>
</dbReference>
<protein>
    <submittedName>
        <fullName evidence="7">G6184 protein</fullName>
    </submittedName>
</protein>
<evidence type="ECO:0000256" key="3">
    <source>
        <dbReference type="ARBA" id="ARBA00022692"/>
    </source>
</evidence>
<evidence type="ECO:0000256" key="6">
    <source>
        <dbReference type="SAM" id="Phobius"/>
    </source>
</evidence>